<dbReference type="Proteomes" id="UP000068603">
    <property type="component" value="Unassembled WGS sequence"/>
</dbReference>
<sequence>MSDIEAIVRHHLCEVVGRPESEAASLPLDDDLTYDFGLASLELIVLMSSVCEAARVPLTEFGEDDLAKLRTGRDIVNLLATKVPA</sequence>
<protein>
    <recommendedName>
        <fullName evidence="7">Acyl carrier protein</fullName>
    </recommendedName>
</protein>
<accession>A0A119Y194</accession>
<dbReference type="InterPro" id="IPR036736">
    <property type="entry name" value="ACP-like_sf"/>
</dbReference>
<evidence type="ECO:0000313" key="6">
    <source>
        <dbReference type="Proteomes" id="UP000473470"/>
    </source>
</evidence>
<evidence type="ECO:0000313" key="3">
    <source>
        <dbReference type="EMBL" id="RQY92298.1"/>
    </source>
</evidence>
<dbReference type="RefSeq" id="WP_059564932.1">
    <property type="nucleotide sequence ID" value="NZ_CABVPM010000049.1"/>
</dbReference>
<reference evidence="2 4" key="1">
    <citation type="submission" date="2015-11" db="EMBL/GenBank/DDBJ databases">
        <title>Expanding the genomic diversity of Burkholderia species for the development of highly accurate diagnostics.</title>
        <authorList>
            <person name="Sahl J."/>
            <person name="Keim P."/>
            <person name="Wagner D."/>
        </authorList>
    </citation>
    <scope>NUCLEOTIDE SEQUENCE [LARGE SCALE GENOMIC DNA]</scope>
    <source>
        <strain evidence="2 4">MSMB1960WGS</strain>
    </source>
</reference>
<dbReference type="AlphaFoldDB" id="A0A119Y194"/>
<organism evidence="2">
    <name type="scientific">Burkholderia stagnalis</name>
    <dbReference type="NCBI Taxonomy" id="1503054"/>
    <lineage>
        <taxon>Bacteria</taxon>
        <taxon>Pseudomonadati</taxon>
        <taxon>Pseudomonadota</taxon>
        <taxon>Betaproteobacteria</taxon>
        <taxon>Burkholderiales</taxon>
        <taxon>Burkholderiaceae</taxon>
        <taxon>Burkholderia</taxon>
        <taxon>Burkholderia cepacia complex</taxon>
    </lineage>
</organism>
<dbReference type="EMBL" id="QTPM01000017">
    <property type="protein sequence ID" value="RQY92298.1"/>
    <property type="molecule type" value="Genomic_DNA"/>
</dbReference>
<dbReference type="STRING" id="1503054.WT74_20310"/>
<dbReference type="EMBL" id="VZOK01000072">
    <property type="protein sequence ID" value="KAB0633168.1"/>
    <property type="molecule type" value="Genomic_DNA"/>
</dbReference>
<evidence type="ECO:0000313" key="5">
    <source>
        <dbReference type="Proteomes" id="UP000281098"/>
    </source>
</evidence>
<gene>
    <name evidence="3" type="ORF">DF017_15880</name>
    <name evidence="1" type="ORF">F7R25_30745</name>
    <name evidence="2" type="ORF">WT44_29960</name>
</gene>
<dbReference type="SUPFAM" id="SSF47336">
    <property type="entry name" value="ACP-like"/>
    <property type="match status" value="1"/>
</dbReference>
<dbReference type="Proteomes" id="UP000473470">
    <property type="component" value="Unassembled WGS sequence"/>
</dbReference>
<comment type="caution">
    <text evidence="2">The sequence shown here is derived from an EMBL/GenBank/DDBJ whole genome shotgun (WGS) entry which is preliminary data.</text>
</comment>
<dbReference type="Gene3D" id="1.10.1200.10">
    <property type="entry name" value="ACP-like"/>
    <property type="match status" value="1"/>
</dbReference>
<evidence type="ECO:0000313" key="4">
    <source>
        <dbReference type="Proteomes" id="UP000068603"/>
    </source>
</evidence>
<evidence type="ECO:0000313" key="2">
    <source>
        <dbReference type="EMBL" id="KWA53080.1"/>
    </source>
</evidence>
<dbReference type="Proteomes" id="UP000281098">
    <property type="component" value="Unassembled WGS sequence"/>
</dbReference>
<evidence type="ECO:0008006" key="7">
    <source>
        <dbReference type="Google" id="ProtNLM"/>
    </source>
</evidence>
<reference evidence="3 5" key="2">
    <citation type="submission" date="2018-08" db="EMBL/GenBank/DDBJ databases">
        <title>Comparative analysis of Burkholderia isolates from Puerto Rico.</title>
        <authorList>
            <person name="Hall C."/>
            <person name="Sahl J."/>
            <person name="Wagner D."/>
        </authorList>
    </citation>
    <scope>NUCLEOTIDE SEQUENCE [LARGE SCALE GENOMIC DNA]</scope>
    <source>
        <strain evidence="3 5">Bp8966</strain>
    </source>
</reference>
<name>A0A119Y194_9BURK</name>
<reference evidence="1 6" key="3">
    <citation type="submission" date="2019-09" db="EMBL/GenBank/DDBJ databases">
        <title>Draft genome sequences of 48 bacterial type strains from the CCUG.</title>
        <authorList>
            <person name="Tunovic T."/>
            <person name="Pineiro-Iglesias B."/>
            <person name="Unosson C."/>
            <person name="Inganas E."/>
            <person name="Ohlen M."/>
            <person name="Cardew S."/>
            <person name="Jensie-Markopoulos S."/>
            <person name="Salva-Serra F."/>
            <person name="Jaen-Luchoro D."/>
            <person name="Karlsson R."/>
            <person name="Svensson-Stadler L."/>
            <person name="Chun J."/>
            <person name="Moore E."/>
        </authorList>
    </citation>
    <scope>NUCLEOTIDE SEQUENCE [LARGE SCALE GENOMIC DNA]</scope>
    <source>
        <strain evidence="1 6">CCUG 65686</strain>
    </source>
</reference>
<evidence type="ECO:0000313" key="1">
    <source>
        <dbReference type="EMBL" id="KAB0633168.1"/>
    </source>
</evidence>
<dbReference type="GeneID" id="93057865"/>
<dbReference type="EMBL" id="LPHB01000086">
    <property type="protein sequence ID" value="KWA53080.1"/>
    <property type="molecule type" value="Genomic_DNA"/>
</dbReference>
<dbReference type="KEGG" id="bstg:WT74_20310"/>
<keyword evidence="5" id="KW-1185">Reference proteome</keyword>
<proteinExistence type="predicted"/>